<feature type="non-terminal residue" evidence="2">
    <location>
        <position position="1"/>
    </location>
</feature>
<organism evidence="2">
    <name type="scientific">uncultured Chloroflexia bacterium</name>
    <dbReference type="NCBI Taxonomy" id="1672391"/>
    <lineage>
        <taxon>Bacteria</taxon>
        <taxon>Bacillati</taxon>
        <taxon>Chloroflexota</taxon>
        <taxon>Chloroflexia</taxon>
        <taxon>environmental samples</taxon>
    </lineage>
</organism>
<keyword evidence="1" id="KW-0812">Transmembrane</keyword>
<dbReference type="EMBL" id="CADCTR010003144">
    <property type="protein sequence ID" value="CAA9384206.1"/>
    <property type="molecule type" value="Genomic_DNA"/>
</dbReference>
<name>A0A6J4NCU8_9CHLR</name>
<accession>A0A6J4NCU8</accession>
<feature type="transmembrane region" description="Helical" evidence="1">
    <location>
        <begin position="176"/>
        <end position="195"/>
    </location>
</feature>
<reference evidence="2" key="1">
    <citation type="submission" date="2020-02" db="EMBL/GenBank/DDBJ databases">
        <authorList>
            <person name="Meier V. D."/>
        </authorList>
    </citation>
    <scope>NUCLEOTIDE SEQUENCE</scope>
    <source>
        <strain evidence="2">AVDCRST_MAG93</strain>
    </source>
</reference>
<dbReference type="AlphaFoldDB" id="A0A6J4NCU8"/>
<keyword evidence="1" id="KW-0472">Membrane</keyword>
<sequence length="645" mass="71506">RLEERLIAALPPVKRHLTLPRLHRTSPGNLPAAFWKLDCSVRLALALRWTRGYDARAIAEMLERSPDEMHRILETALNDLARLEPLNVDAACRACRWSYLDGLVPPRGHLLACAACRDLLQRWERVEHDLAQAIVRFTNTALLPPADVGVLRAYHARQDGAAQAVQHMPLWKKPTLWRALVVVGVITIVAGLIFAPTGAPSTARSNTGPRELLDLAIERYGAVPDGQGVLHQQFAVQLGEGGERMQGDVWTDASDPARHRMQLTDDDRVREWQIGDGVDAFRYSGSSNVWTCVPLGTGGAARVLDVINRWSLAPAEQRTLRERRWQFGPWAVGRRYLTMARTAPTLRSLGVVSENGIRVATLTAEGDAIDGSLMLKMDAQTGDLREVREVRTDNGSTRIFTPWRLLAHEWLTTAEAKGASIFLTYPASERPEEVERSLPLIDTSCPSWQKEYTFSLSTVLSLTSIPIVGLPNPPDEIDRIYLGGQRDAAQNLVPESLVMVYAGLGHRLTLRTDNRGRNGAQLLTTPSTTAIRTGNWNIWIRQRGLGWISGIAEYIDPDPGRARTNRTVGFYAEGWSEEDVVAILGSARQLVLDDSRSQRNLIYDPDTRVIAMDPVDDASSLYSGKAFDVSRTTRAALGALPAELR</sequence>
<evidence type="ECO:0000313" key="2">
    <source>
        <dbReference type="EMBL" id="CAA9384206.1"/>
    </source>
</evidence>
<keyword evidence="1" id="KW-1133">Transmembrane helix</keyword>
<gene>
    <name evidence="2" type="ORF">AVDCRST_MAG93-9366</name>
</gene>
<evidence type="ECO:0000256" key="1">
    <source>
        <dbReference type="SAM" id="Phobius"/>
    </source>
</evidence>
<proteinExistence type="predicted"/>
<protein>
    <submittedName>
        <fullName evidence="2">Uncharacterized protein</fullName>
    </submittedName>
</protein>